<dbReference type="Proteomes" id="UP000602653">
    <property type="component" value="Chromosome"/>
</dbReference>
<dbReference type="InterPro" id="IPR003593">
    <property type="entry name" value="AAA+_ATPase"/>
</dbReference>
<dbReference type="EMBL" id="CP070228">
    <property type="protein sequence ID" value="QRV02561.1"/>
    <property type="molecule type" value="Genomic_DNA"/>
</dbReference>
<sequence>MTSTPPLKVITENAGYSYFRHRALDSLSTTFEAGTITGLLGRNGCGKSTLAMVLAGQLKHSGHVQMQWDGQTSSAPIWDNGKLMRHVALVSDETSVFGDWKIRDTLDLWQATRPHFDREYCLELLDNWSISPKRKPAKLSRGQKSAFFASLGLASRCALTIFDEVHLGMDAVIRQEFYDTLLADYVTHPRTIIISSHLVNEIENIIENVVILDHGKLKEVGDADRLRAKYSTKSTLASLTDVLIAATGRNS</sequence>
<dbReference type="SUPFAM" id="SSF52540">
    <property type="entry name" value="P-loop containing nucleoside triphosphate hydrolases"/>
    <property type="match status" value="1"/>
</dbReference>
<gene>
    <name evidence="4" type="ORF">JTE88_02055</name>
</gene>
<keyword evidence="1" id="KW-0547">Nucleotide-binding</keyword>
<dbReference type="InterPro" id="IPR003439">
    <property type="entry name" value="ABC_transporter-like_ATP-bd"/>
</dbReference>
<name>A0ABX7IHF7_9ACTO</name>
<dbReference type="GO" id="GO:0005524">
    <property type="term" value="F:ATP binding"/>
    <property type="evidence" value="ECO:0007669"/>
    <property type="project" value="UniProtKB-KW"/>
</dbReference>
<evidence type="ECO:0000259" key="3">
    <source>
        <dbReference type="PROSITE" id="PS50893"/>
    </source>
</evidence>
<evidence type="ECO:0000313" key="5">
    <source>
        <dbReference type="Proteomes" id="UP000602653"/>
    </source>
</evidence>
<dbReference type="SMART" id="SM00382">
    <property type="entry name" value="AAA"/>
    <property type="match status" value="1"/>
</dbReference>
<dbReference type="PANTHER" id="PTHR43158:SF5">
    <property type="entry name" value="ABC TRANSPORTER, ATP-BINDING PROTEIN"/>
    <property type="match status" value="1"/>
</dbReference>
<dbReference type="Pfam" id="PF00005">
    <property type="entry name" value="ABC_tran"/>
    <property type="match status" value="1"/>
</dbReference>
<evidence type="ECO:0000313" key="4">
    <source>
        <dbReference type="EMBL" id="QRV02561.1"/>
    </source>
</evidence>
<feature type="domain" description="ABC transporter" evidence="3">
    <location>
        <begin position="9"/>
        <end position="239"/>
    </location>
</feature>
<dbReference type="PROSITE" id="PS50893">
    <property type="entry name" value="ABC_TRANSPORTER_2"/>
    <property type="match status" value="1"/>
</dbReference>
<dbReference type="InterPro" id="IPR027417">
    <property type="entry name" value="P-loop_NTPase"/>
</dbReference>
<reference evidence="4 5" key="1">
    <citation type="submission" date="2021-02" db="EMBL/GenBank/DDBJ databases">
        <title>Complete Genome Sequence of Arcanobacterium phocisimile strain DSM 26142T from a harbour seal.</title>
        <authorList>
            <person name="Borowiak M."/>
            <person name="Alssahen M."/>
            <person name="Malorny B."/>
            <person name="Laemmler C."/>
            <person name="Siebert U."/>
            <person name="Ploetz M."/>
            <person name="Abdulmawjood A."/>
        </authorList>
    </citation>
    <scope>NUCLEOTIDE SEQUENCE [LARGE SCALE GENOMIC DNA]</scope>
    <source>
        <strain evidence="4 5">DSM 26142</strain>
    </source>
</reference>
<protein>
    <submittedName>
        <fullName evidence="4">ABC transporter ATP-binding protein</fullName>
    </submittedName>
</protein>
<dbReference type="PANTHER" id="PTHR43158">
    <property type="entry name" value="SKFA PEPTIDE EXPORT ATP-BINDING PROTEIN SKFE"/>
    <property type="match status" value="1"/>
</dbReference>
<keyword evidence="5" id="KW-1185">Reference proteome</keyword>
<accession>A0ABX7IHF7</accession>
<proteinExistence type="predicted"/>
<organism evidence="4 5">
    <name type="scientific">Arcanobacterium phocisimile</name>
    <dbReference type="NCBI Taxonomy" id="1302235"/>
    <lineage>
        <taxon>Bacteria</taxon>
        <taxon>Bacillati</taxon>
        <taxon>Actinomycetota</taxon>
        <taxon>Actinomycetes</taxon>
        <taxon>Actinomycetales</taxon>
        <taxon>Actinomycetaceae</taxon>
        <taxon>Arcanobacterium</taxon>
    </lineage>
</organism>
<keyword evidence="2 4" id="KW-0067">ATP-binding</keyword>
<dbReference type="Gene3D" id="3.40.50.300">
    <property type="entry name" value="P-loop containing nucleotide triphosphate hydrolases"/>
    <property type="match status" value="1"/>
</dbReference>
<evidence type="ECO:0000256" key="1">
    <source>
        <dbReference type="ARBA" id="ARBA00022741"/>
    </source>
</evidence>
<dbReference type="RefSeq" id="WP_204425057.1">
    <property type="nucleotide sequence ID" value="NZ_CP070228.1"/>
</dbReference>
<evidence type="ECO:0000256" key="2">
    <source>
        <dbReference type="ARBA" id="ARBA00022840"/>
    </source>
</evidence>